<dbReference type="InterPro" id="IPR005123">
    <property type="entry name" value="Oxoglu/Fe-dep_dioxygenase_dom"/>
</dbReference>
<gene>
    <name evidence="6" type="ORF">MIMGU_mgv1a019872mg</name>
</gene>
<organism evidence="6 7">
    <name type="scientific">Erythranthe guttata</name>
    <name type="common">Yellow monkey flower</name>
    <name type="synonym">Mimulus guttatus</name>
    <dbReference type="NCBI Taxonomy" id="4155"/>
    <lineage>
        <taxon>Eukaryota</taxon>
        <taxon>Viridiplantae</taxon>
        <taxon>Streptophyta</taxon>
        <taxon>Embryophyta</taxon>
        <taxon>Tracheophyta</taxon>
        <taxon>Spermatophyta</taxon>
        <taxon>Magnoliopsida</taxon>
        <taxon>eudicotyledons</taxon>
        <taxon>Gunneridae</taxon>
        <taxon>Pentapetalae</taxon>
        <taxon>asterids</taxon>
        <taxon>lamiids</taxon>
        <taxon>Lamiales</taxon>
        <taxon>Phrymaceae</taxon>
        <taxon>Erythranthe</taxon>
    </lineage>
</organism>
<keyword evidence="2 4" id="KW-0479">Metal-binding</keyword>
<dbReference type="InterPro" id="IPR050295">
    <property type="entry name" value="Plant_2OG-oxidoreductases"/>
</dbReference>
<dbReference type="Pfam" id="PF14226">
    <property type="entry name" value="DIOX_N"/>
    <property type="match status" value="1"/>
</dbReference>
<name>A0A022S2J9_ERYGU</name>
<dbReference type="SUPFAM" id="SSF51197">
    <property type="entry name" value="Clavaminate synthase-like"/>
    <property type="match status" value="1"/>
</dbReference>
<dbReference type="InterPro" id="IPR044861">
    <property type="entry name" value="IPNS-like_FE2OG_OXY"/>
</dbReference>
<keyword evidence="4" id="KW-0560">Oxidoreductase</keyword>
<comment type="similarity">
    <text evidence="1 4">Belongs to the iron/ascorbate-dependent oxidoreductase family.</text>
</comment>
<dbReference type="GO" id="GO:0009805">
    <property type="term" value="P:coumarin biosynthetic process"/>
    <property type="evidence" value="ECO:0007669"/>
    <property type="project" value="UniProtKB-ARBA"/>
</dbReference>
<dbReference type="InterPro" id="IPR026992">
    <property type="entry name" value="DIOX_N"/>
</dbReference>
<dbReference type="STRING" id="4155.A0A022S2J9"/>
<evidence type="ECO:0000313" key="6">
    <source>
        <dbReference type="EMBL" id="EYU46466.1"/>
    </source>
</evidence>
<evidence type="ECO:0000313" key="7">
    <source>
        <dbReference type="Proteomes" id="UP000030748"/>
    </source>
</evidence>
<dbReference type="eggNOG" id="KOG0143">
    <property type="taxonomic scope" value="Eukaryota"/>
</dbReference>
<dbReference type="AlphaFoldDB" id="A0A022S2J9"/>
<keyword evidence="3 4" id="KW-0408">Iron</keyword>
<accession>A0A022S2J9</accession>
<evidence type="ECO:0000256" key="4">
    <source>
        <dbReference type="RuleBase" id="RU003682"/>
    </source>
</evidence>
<dbReference type="GO" id="GO:0046872">
    <property type="term" value="F:metal ion binding"/>
    <property type="evidence" value="ECO:0007669"/>
    <property type="project" value="UniProtKB-KW"/>
</dbReference>
<dbReference type="PROSITE" id="PS51471">
    <property type="entry name" value="FE2OG_OXY"/>
    <property type="match status" value="1"/>
</dbReference>
<dbReference type="PhylomeDB" id="A0A022S2J9"/>
<dbReference type="Pfam" id="PF03171">
    <property type="entry name" value="2OG-FeII_Oxy"/>
    <property type="match status" value="1"/>
</dbReference>
<reference evidence="6 7" key="1">
    <citation type="journal article" date="2013" name="Proc. Natl. Acad. Sci. U.S.A.">
        <title>Fine-scale variation in meiotic recombination in Mimulus inferred from population shotgun sequencing.</title>
        <authorList>
            <person name="Hellsten U."/>
            <person name="Wright K.M."/>
            <person name="Jenkins J."/>
            <person name="Shu S."/>
            <person name="Yuan Y."/>
            <person name="Wessler S.R."/>
            <person name="Schmutz J."/>
            <person name="Willis J.H."/>
            <person name="Rokhsar D.S."/>
        </authorList>
    </citation>
    <scope>NUCLEOTIDE SEQUENCE [LARGE SCALE GENOMIC DNA]</scope>
    <source>
        <strain evidence="7">cv. DUN x IM62</strain>
    </source>
</reference>
<keyword evidence="7" id="KW-1185">Reference proteome</keyword>
<proteinExistence type="inferred from homology"/>
<evidence type="ECO:0000256" key="1">
    <source>
        <dbReference type="ARBA" id="ARBA00008056"/>
    </source>
</evidence>
<dbReference type="GO" id="GO:0016706">
    <property type="term" value="F:2-oxoglutarate-dependent dioxygenase activity"/>
    <property type="evidence" value="ECO:0007669"/>
    <property type="project" value="UniProtKB-ARBA"/>
</dbReference>
<feature type="domain" description="Fe2OG dioxygenase" evidence="5">
    <location>
        <begin position="185"/>
        <end position="287"/>
    </location>
</feature>
<evidence type="ECO:0000259" key="5">
    <source>
        <dbReference type="PROSITE" id="PS51471"/>
    </source>
</evidence>
<dbReference type="PRINTS" id="PR00682">
    <property type="entry name" value="IPNSYNTHASE"/>
</dbReference>
<dbReference type="PANTHER" id="PTHR47991">
    <property type="entry name" value="OXOGLUTARATE/IRON-DEPENDENT DIOXYGENASE"/>
    <property type="match status" value="1"/>
</dbReference>
<dbReference type="Gene3D" id="2.60.120.330">
    <property type="entry name" value="B-lactam Antibiotic, Isopenicillin N Synthase, Chain"/>
    <property type="match status" value="1"/>
</dbReference>
<evidence type="ECO:0000256" key="3">
    <source>
        <dbReference type="ARBA" id="ARBA00023004"/>
    </source>
</evidence>
<dbReference type="EMBL" id="KI630171">
    <property type="protein sequence ID" value="EYU46466.1"/>
    <property type="molecule type" value="Genomic_DNA"/>
</dbReference>
<sequence length="339" mass="38108">MEINDDDHVSRRWFNVESVPKSHVFSDEDRPGNQQIPLCNTIPIIDLENNSSNLSETIIQACQEYGFFQVINHGVSEDVISEAMKVMEEIFNMPVEEIKKEVSNYSSGWVYMGSTSFAAKGAHLWRDNLKHPCHPLDECMHRWPRNPPRYRDVVGAYIKEIRRLSLVILELISEGLGLEEGYLGGISQVQFLTASNYPVCPDPTLTLGLLNHFDHSLITILYQGNVEGLQFLKDGKWIGVEAIPNAFLVNIGTQIEIISNGKLRSAAHRVVTNQEAARTTIATFINPSPDCIIQPAKLLIDEDNPPIYQPLSFRDFVNVSKPFGPFTDALQNGVCTLKK</sequence>
<evidence type="ECO:0000256" key="2">
    <source>
        <dbReference type="ARBA" id="ARBA00022723"/>
    </source>
</evidence>
<protein>
    <recommendedName>
        <fullName evidence="5">Fe2OG dioxygenase domain-containing protein</fullName>
    </recommendedName>
</protein>
<dbReference type="GO" id="GO:0002238">
    <property type="term" value="P:response to molecule of fungal origin"/>
    <property type="evidence" value="ECO:0007669"/>
    <property type="project" value="UniProtKB-ARBA"/>
</dbReference>
<dbReference type="InterPro" id="IPR027443">
    <property type="entry name" value="IPNS-like_sf"/>
</dbReference>
<dbReference type="Proteomes" id="UP000030748">
    <property type="component" value="Unassembled WGS sequence"/>
</dbReference>